<dbReference type="AlphaFoldDB" id="A0AAJ2R5J0"/>
<accession>A0AAJ2R5J0</accession>
<name>A0AAJ2R5J0_DELAC</name>
<gene>
    <name evidence="1" type="ORF">SGN30_22695</name>
</gene>
<reference evidence="1" key="1">
    <citation type="submission" date="2023-11" db="EMBL/GenBank/DDBJ databases">
        <title>Identification and selenium tolerance of Delftia acidovorans R3-25.</title>
        <authorList>
            <person name="Zhang S."/>
            <person name="Liu Y."/>
            <person name="Guo Y."/>
        </authorList>
    </citation>
    <scope>NUCLEOTIDE SEQUENCE</scope>
    <source>
        <strain evidence="1">R3-25</strain>
    </source>
</reference>
<dbReference type="EMBL" id="JAWWMZ010000010">
    <property type="protein sequence ID" value="MDX4956233.1"/>
    <property type="molecule type" value="Genomic_DNA"/>
</dbReference>
<sequence length="102" mass="11496">MLDLFQEMAEGILDEIGEDAFYDGSTTPIKINIEHGVQLAGIGGEEAQYRGDLVANRDVATIHARHNPRQHKTFVQNGKTYRLEVPVEDNGVTRRFVVMEVR</sequence>
<dbReference type="Proteomes" id="UP001287445">
    <property type="component" value="Unassembled WGS sequence"/>
</dbReference>
<proteinExistence type="predicted"/>
<organism evidence="1 2">
    <name type="scientific">Delftia acidovorans</name>
    <name type="common">Pseudomonas acidovorans</name>
    <name type="synonym">Comamonas acidovorans</name>
    <dbReference type="NCBI Taxonomy" id="80866"/>
    <lineage>
        <taxon>Bacteria</taxon>
        <taxon>Pseudomonadati</taxon>
        <taxon>Pseudomonadota</taxon>
        <taxon>Betaproteobacteria</taxon>
        <taxon>Burkholderiales</taxon>
        <taxon>Comamonadaceae</taxon>
        <taxon>Delftia</taxon>
    </lineage>
</organism>
<dbReference type="RefSeq" id="WP_319075648.1">
    <property type="nucleotide sequence ID" value="NZ_JAWWMZ010000010.1"/>
</dbReference>
<evidence type="ECO:0000313" key="2">
    <source>
        <dbReference type="Proteomes" id="UP001287445"/>
    </source>
</evidence>
<protein>
    <submittedName>
        <fullName evidence="1">Uncharacterized protein</fullName>
    </submittedName>
</protein>
<evidence type="ECO:0000313" key="1">
    <source>
        <dbReference type="EMBL" id="MDX4956233.1"/>
    </source>
</evidence>
<comment type="caution">
    <text evidence="1">The sequence shown here is derived from an EMBL/GenBank/DDBJ whole genome shotgun (WGS) entry which is preliminary data.</text>
</comment>